<evidence type="ECO:0000313" key="3">
    <source>
        <dbReference type="RefSeq" id="XP_030380055.1"/>
    </source>
</evidence>
<organism evidence="2 3">
    <name type="scientific">Drosophila lebanonensis</name>
    <name type="common">Fruit fly</name>
    <name type="synonym">Scaptodrosophila lebanonensis</name>
    <dbReference type="NCBI Taxonomy" id="7225"/>
    <lineage>
        <taxon>Eukaryota</taxon>
        <taxon>Metazoa</taxon>
        <taxon>Ecdysozoa</taxon>
        <taxon>Arthropoda</taxon>
        <taxon>Hexapoda</taxon>
        <taxon>Insecta</taxon>
        <taxon>Pterygota</taxon>
        <taxon>Neoptera</taxon>
        <taxon>Endopterygota</taxon>
        <taxon>Diptera</taxon>
        <taxon>Brachycera</taxon>
        <taxon>Muscomorpha</taxon>
        <taxon>Ephydroidea</taxon>
        <taxon>Drosophilidae</taxon>
        <taxon>Scaptodrosophila</taxon>
    </lineage>
</organism>
<dbReference type="UniPathway" id="UPA00344"/>
<dbReference type="Pfam" id="PF02597">
    <property type="entry name" value="ThiS"/>
    <property type="match status" value="1"/>
</dbReference>
<dbReference type="Proteomes" id="UP000504634">
    <property type="component" value="Unplaced"/>
</dbReference>
<dbReference type="SUPFAM" id="SSF54285">
    <property type="entry name" value="MoaD/ThiS"/>
    <property type="match status" value="1"/>
</dbReference>
<dbReference type="CDD" id="cd00754">
    <property type="entry name" value="Ubl_MoaD"/>
    <property type="match status" value="1"/>
</dbReference>
<dbReference type="InterPro" id="IPR003749">
    <property type="entry name" value="ThiS/MoaD-like"/>
</dbReference>
<sequence length="85" mass="9246">MSVVRIGILFFAKTRELAGISRGTFTVNSVVIGSDLLNQLSQFFGLNSVRDSLMLALNERYINLNEELSLCEGDEIAIIPPISGG</sequence>
<dbReference type="AlphaFoldDB" id="A0A6J2TWW6"/>
<dbReference type="GO" id="GO:0006777">
    <property type="term" value="P:Mo-molybdopterin cofactor biosynthetic process"/>
    <property type="evidence" value="ECO:0007669"/>
    <property type="project" value="InterPro"/>
</dbReference>
<protein>
    <submittedName>
        <fullName evidence="3">Molybdopterin synthase sulfur carrier subunit</fullName>
    </submittedName>
</protein>
<proteinExistence type="predicted"/>
<dbReference type="GO" id="GO:0000166">
    <property type="term" value="F:nucleotide binding"/>
    <property type="evidence" value="ECO:0007669"/>
    <property type="project" value="UniProtKB-KW"/>
</dbReference>
<dbReference type="PANTHER" id="PTHR33359">
    <property type="entry name" value="MOLYBDOPTERIN SYNTHASE SULFUR CARRIER SUBUNIT"/>
    <property type="match status" value="1"/>
</dbReference>
<dbReference type="InterPro" id="IPR016155">
    <property type="entry name" value="Mopterin_synth/thiamin_S_b"/>
</dbReference>
<dbReference type="GeneID" id="115628202"/>
<keyword evidence="2" id="KW-1185">Reference proteome</keyword>
<reference evidence="3" key="1">
    <citation type="submission" date="2025-08" db="UniProtKB">
        <authorList>
            <consortium name="RefSeq"/>
        </authorList>
    </citation>
    <scope>IDENTIFICATION</scope>
    <source>
        <strain evidence="3">11010-0011.00</strain>
        <tissue evidence="3">Whole body</tissue>
    </source>
</reference>
<keyword evidence="1" id="KW-0547">Nucleotide-binding</keyword>
<gene>
    <name evidence="3" type="primary">LOC115628202</name>
</gene>
<evidence type="ECO:0000313" key="2">
    <source>
        <dbReference type="Proteomes" id="UP000504634"/>
    </source>
</evidence>
<dbReference type="Gene3D" id="3.10.20.30">
    <property type="match status" value="1"/>
</dbReference>
<dbReference type="InterPro" id="IPR044672">
    <property type="entry name" value="MOCS2A"/>
</dbReference>
<name>A0A6J2TWW6_DROLE</name>
<dbReference type="CTD" id="8674021"/>
<dbReference type="RefSeq" id="XP_030380055.1">
    <property type="nucleotide sequence ID" value="XM_030524195.1"/>
</dbReference>
<evidence type="ECO:0000256" key="1">
    <source>
        <dbReference type="ARBA" id="ARBA00022741"/>
    </source>
</evidence>
<dbReference type="InterPro" id="IPR012675">
    <property type="entry name" value="Beta-grasp_dom_sf"/>
</dbReference>
<dbReference type="OrthoDB" id="5531344at2759"/>
<dbReference type="GO" id="GO:1990133">
    <property type="term" value="C:molybdopterin adenylyltransferase complex"/>
    <property type="evidence" value="ECO:0007669"/>
    <property type="project" value="TreeGrafter"/>
</dbReference>
<dbReference type="PANTHER" id="PTHR33359:SF1">
    <property type="entry name" value="MOLYBDOPTERIN SYNTHASE SULFUR CARRIER SUBUNIT"/>
    <property type="match status" value="1"/>
</dbReference>
<accession>A0A6J2TWW6</accession>